<dbReference type="Proteomes" id="UP001314229">
    <property type="component" value="Unassembled WGS sequence"/>
</dbReference>
<dbReference type="EMBL" id="CAWUFR010000427">
    <property type="protein sequence ID" value="CAK6977740.1"/>
    <property type="molecule type" value="Genomic_DNA"/>
</dbReference>
<name>A0AAV1Q2U3_SCOSC</name>
<accession>A0AAV1Q2U3</accession>
<dbReference type="AlphaFoldDB" id="A0AAV1Q2U3"/>
<keyword evidence="2" id="KW-1185">Reference proteome</keyword>
<evidence type="ECO:0000313" key="1">
    <source>
        <dbReference type="EMBL" id="CAK6977740.1"/>
    </source>
</evidence>
<proteinExistence type="predicted"/>
<organism evidence="1 2">
    <name type="scientific">Scomber scombrus</name>
    <name type="common">Atlantic mackerel</name>
    <name type="synonym">Scomber vernalis</name>
    <dbReference type="NCBI Taxonomy" id="13677"/>
    <lineage>
        <taxon>Eukaryota</taxon>
        <taxon>Metazoa</taxon>
        <taxon>Chordata</taxon>
        <taxon>Craniata</taxon>
        <taxon>Vertebrata</taxon>
        <taxon>Euteleostomi</taxon>
        <taxon>Actinopterygii</taxon>
        <taxon>Neopterygii</taxon>
        <taxon>Teleostei</taxon>
        <taxon>Neoteleostei</taxon>
        <taxon>Acanthomorphata</taxon>
        <taxon>Pelagiaria</taxon>
        <taxon>Scombriformes</taxon>
        <taxon>Scombridae</taxon>
        <taxon>Scomber</taxon>
    </lineage>
</organism>
<reference evidence="1 2" key="1">
    <citation type="submission" date="2024-01" db="EMBL/GenBank/DDBJ databases">
        <authorList>
            <person name="Alioto T."/>
            <person name="Alioto T."/>
            <person name="Gomez Garrido J."/>
        </authorList>
    </citation>
    <scope>NUCLEOTIDE SEQUENCE [LARGE SCALE GENOMIC DNA]</scope>
</reference>
<sequence length="137" mass="15335">MKGTTPAKFRELYYRLQRHDPDNAPSDADLRDQLLLGLQEGSLAQALKVYVCRNPDETFAGIRQEALLLASDWGNPKPEVTCASVSNPSLSASTQDASWKETLKREIMEDVRLQMSGLTQELLREIIIIMDIDPAGF</sequence>
<gene>
    <name evidence="1" type="ORF">FSCOSCO3_A027785</name>
</gene>
<comment type="caution">
    <text evidence="1">The sequence shown here is derived from an EMBL/GenBank/DDBJ whole genome shotgun (WGS) entry which is preliminary data.</text>
</comment>
<evidence type="ECO:0000313" key="2">
    <source>
        <dbReference type="Proteomes" id="UP001314229"/>
    </source>
</evidence>
<protein>
    <submittedName>
        <fullName evidence="1">Uncharacterized protein LOC127366611 isoform X2</fullName>
    </submittedName>
</protein>